<dbReference type="Pfam" id="PF00593">
    <property type="entry name" value="TonB_dep_Rec_b-barrel"/>
    <property type="match status" value="1"/>
</dbReference>
<evidence type="ECO:0000256" key="2">
    <source>
        <dbReference type="ARBA" id="ARBA00022448"/>
    </source>
</evidence>
<evidence type="ECO:0000259" key="12">
    <source>
        <dbReference type="SMART" id="SM00965"/>
    </source>
</evidence>
<dbReference type="Gene3D" id="2.60.40.1120">
    <property type="entry name" value="Carboxypeptidase-like, regulatory domain"/>
    <property type="match status" value="1"/>
</dbReference>
<comment type="similarity">
    <text evidence="10 11">Belongs to the TonB-dependent receptor family.</text>
</comment>
<dbReference type="InterPro" id="IPR011662">
    <property type="entry name" value="Secretin/TonB_short_N"/>
</dbReference>
<evidence type="ECO:0000256" key="7">
    <source>
        <dbReference type="ARBA" id="ARBA00023077"/>
    </source>
</evidence>
<dbReference type="Pfam" id="PF13715">
    <property type="entry name" value="CarbopepD_reg_2"/>
    <property type="match status" value="1"/>
</dbReference>
<keyword evidence="8 10" id="KW-0472">Membrane</keyword>
<evidence type="ECO:0000256" key="8">
    <source>
        <dbReference type="ARBA" id="ARBA00023136"/>
    </source>
</evidence>
<dbReference type="InterPro" id="IPR012910">
    <property type="entry name" value="Plug_dom"/>
</dbReference>
<evidence type="ECO:0000313" key="14">
    <source>
        <dbReference type="Proteomes" id="UP001144341"/>
    </source>
</evidence>
<comment type="caution">
    <text evidence="13">The sequence shown here is derived from an EMBL/GenBank/DDBJ whole genome shotgun (WGS) entry which is preliminary data.</text>
</comment>
<organism evidence="13 14">
    <name type="scientific">Pedobacter rhodius</name>
    <dbReference type="NCBI Taxonomy" id="3004098"/>
    <lineage>
        <taxon>Bacteria</taxon>
        <taxon>Pseudomonadati</taxon>
        <taxon>Bacteroidota</taxon>
        <taxon>Sphingobacteriia</taxon>
        <taxon>Sphingobacteriales</taxon>
        <taxon>Sphingobacteriaceae</taxon>
        <taxon>Pedobacter</taxon>
    </lineage>
</organism>
<sequence length="1116" mass="122639">MKNLHCHAMRAGLSVPFKVLIMFKFILIFVLAFSTQVFSKGFGQQKMDISLKNVSLKKALKQIEKVSHYRFLYNDELLKPDYQNNSIEMKNVSVDEILQSLLSKTSLKYEVRNNDLIIISGAKARLSISVSGTVKDEKGLPLIGVSIIEKGSANGATTDANGNFRITVAGKSSILTFKYIGYKTQDVTIGDQTSLSISLQPESSTLNEVVVVAFGTQKRADVTGSISTVNASEIKDLPVTQFSQKLQGKIAGVQINQTSGIPGQGMSVRIRGALSIGGGSQPLYVVDGFPIVGDISNINPDEIESFSVLKDASATALYGSRAANGVFLIQTKKAKEGQSNLSFNAFYGIQSVPQKGRPDMMNAEEFAQFQKELYSDRIKAGTATSIPAEYQNPAQYRGGGTDWYDVLLQTAPIQNYSLSLTSGKDKLSTSATVGYISQKGVLINSDYKRYSLRLNSEYKFNDRVTIGLNVAPSYATNNTPNTDGNIFGGGIIQNAIATSPLAPYMNADGSLPLIATSTGLFPNPNWYRVAQEVKNYTRTGRILSNAFGTVELVKGLNFKTSVNIDYTNQQYNRFSPSTSGSLFAPPPNLTSATERNFVNYSWLTENTLNYNRSFGDHNFDVLVGYTAQKYHSDYSNVDATGFPNDKIQSLAAATQFVPSYDTQEWSLASLVSRLNYNYKGKYLLSASFRRDGSSRFGSNVKYGNFPAISAGWNISDEDFMKNFTAVSNLKLRAGYGLNGNFNIGNYSYLVNTTTTNYPYNGTLSPGFALGNIGNQGLTWEKSKQLDVGFDLGLFNNRIFFTYDYFNKITTDMLLNVDVPSATGYSSVTTNAGKFKFTGHEFAITSQNLVGALKWSTNFNITFIKNKVVNVDPYVGLLPRGDPNNPSINQVGSPIGLFYGYKFIGVYKDQQDFDSSPKYANSAVGTVKMADVNGDGVINLNDLTVIGDPNPDFTFGITNNLTYKNFDFAIVASGSYGNDIQNRTLEYIQNLDGVFNVTKDVARRWKSVQDPGDGIHPKAGAYTIERNTNSRWVSDGSFLTIKNVTLGYTLPFKDNKYLKNLRVYTSVQQLFVFTKYNGANPEVNSYNGNSTGLVQGIDNTTYPVPRTFNFGVNLNLK</sequence>
<dbReference type="InterPro" id="IPR037066">
    <property type="entry name" value="Plug_dom_sf"/>
</dbReference>
<keyword evidence="7 11" id="KW-0798">TonB box</keyword>
<dbReference type="InterPro" id="IPR000531">
    <property type="entry name" value="Beta-barrel_TonB"/>
</dbReference>
<dbReference type="SMART" id="SM00965">
    <property type="entry name" value="STN"/>
    <property type="match status" value="1"/>
</dbReference>
<keyword evidence="2 10" id="KW-0813">Transport</keyword>
<dbReference type="Pfam" id="PF07715">
    <property type="entry name" value="Plug"/>
    <property type="match status" value="1"/>
</dbReference>
<dbReference type="Gene3D" id="3.55.50.30">
    <property type="match status" value="1"/>
</dbReference>
<keyword evidence="9 10" id="KW-0998">Cell outer membrane</keyword>
<dbReference type="PROSITE" id="PS52016">
    <property type="entry name" value="TONB_DEPENDENT_REC_3"/>
    <property type="match status" value="1"/>
</dbReference>
<dbReference type="Gene3D" id="2.170.130.10">
    <property type="entry name" value="TonB-dependent receptor, plug domain"/>
    <property type="match status" value="1"/>
</dbReference>
<evidence type="ECO:0000256" key="9">
    <source>
        <dbReference type="ARBA" id="ARBA00023237"/>
    </source>
</evidence>
<feature type="domain" description="Secretin/TonB short N-terminal" evidence="12">
    <location>
        <begin position="69"/>
        <end position="122"/>
    </location>
</feature>
<evidence type="ECO:0000256" key="5">
    <source>
        <dbReference type="ARBA" id="ARBA00022692"/>
    </source>
</evidence>
<keyword evidence="5 10" id="KW-0812">Transmembrane</keyword>
<dbReference type="InterPro" id="IPR018247">
    <property type="entry name" value="EF_Hand_1_Ca_BS"/>
</dbReference>
<keyword evidence="4" id="KW-0410">Iron transport</keyword>
<proteinExistence type="inferred from homology"/>
<gene>
    <name evidence="13" type="ORF">O0931_08620</name>
</gene>
<dbReference type="InterPro" id="IPR023997">
    <property type="entry name" value="TonB-dep_OMP_SusC/RagA_CS"/>
</dbReference>
<name>A0ABT4KWN8_9SPHI</name>
<dbReference type="EMBL" id="JAPWGL010000002">
    <property type="protein sequence ID" value="MCZ4223358.1"/>
    <property type="molecule type" value="Genomic_DNA"/>
</dbReference>
<evidence type="ECO:0000256" key="10">
    <source>
        <dbReference type="PROSITE-ProRule" id="PRU01360"/>
    </source>
</evidence>
<evidence type="ECO:0000256" key="3">
    <source>
        <dbReference type="ARBA" id="ARBA00022452"/>
    </source>
</evidence>
<protein>
    <submittedName>
        <fullName evidence="13">TonB-dependent receptor</fullName>
    </submittedName>
</protein>
<evidence type="ECO:0000256" key="4">
    <source>
        <dbReference type="ARBA" id="ARBA00022496"/>
    </source>
</evidence>
<keyword evidence="6" id="KW-0408">Iron</keyword>
<keyword evidence="3 10" id="KW-1134">Transmembrane beta strand</keyword>
<keyword evidence="4" id="KW-0406">Ion transport</keyword>
<evidence type="ECO:0000256" key="6">
    <source>
        <dbReference type="ARBA" id="ARBA00023004"/>
    </source>
</evidence>
<dbReference type="NCBIfam" id="TIGR04057">
    <property type="entry name" value="SusC_RagA_signa"/>
    <property type="match status" value="1"/>
</dbReference>
<evidence type="ECO:0000256" key="1">
    <source>
        <dbReference type="ARBA" id="ARBA00004571"/>
    </source>
</evidence>
<keyword evidence="13" id="KW-0675">Receptor</keyword>
<dbReference type="PROSITE" id="PS00018">
    <property type="entry name" value="EF_HAND_1"/>
    <property type="match status" value="1"/>
</dbReference>
<dbReference type="SUPFAM" id="SSF49464">
    <property type="entry name" value="Carboxypeptidase regulatory domain-like"/>
    <property type="match status" value="1"/>
</dbReference>
<dbReference type="InterPro" id="IPR036942">
    <property type="entry name" value="Beta-barrel_TonB_sf"/>
</dbReference>
<dbReference type="RefSeq" id="WP_269415155.1">
    <property type="nucleotide sequence ID" value="NZ_JAPWGL010000002.1"/>
</dbReference>
<reference evidence="13" key="1">
    <citation type="submission" date="2022-12" db="EMBL/GenBank/DDBJ databases">
        <title>Genome sequence of SJ11.</title>
        <authorList>
            <person name="Woo H."/>
        </authorList>
    </citation>
    <scope>NUCLEOTIDE SEQUENCE</scope>
    <source>
        <strain evidence="13">SJ11</strain>
    </source>
</reference>
<dbReference type="InterPro" id="IPR039426">
    <property type="entry name" value="TonB-dep_rcpt-like"/>
</dbReference>
<dbReference type="Gene3D" id="2.40.170.20">
    <property type="entry name" value="TonB-dependent receptor, beta-barrel domain"/>
    <property type="match status" value="1"/>
</dbReference>
<dbReference type="InterPro" id="IPR008969">
    <property type="entry name" value="CarboxyPept-like_regulatory"/>
</dbReference>
<dbReference type="Proteomes" id="UP001144341">
    <property type="component" value="Unassembled WGS sequence"/>
</dbReference>
<comment type="subcellular location">
    <subcellularLocation>
        <location evidence="1 10">Cell outer membrane</location>
        <topology evidence="1 10">Multi-pass membrane protein</topology>
    </subcellularLocation>
</comment>
<dbReference type="SUPFAM" id="SSF56935">
    <property type="entry name" value="Porins"/>
    <property type="match status" value="1"/>
</dbReference>
<accession>A0ABT4KWN8</accession>
<dbReference type="InterPro" id="IPR023996">
    <property type="entry name" value="TonB-dep_OMP_SusC/RagA"/>
</dbReference>
<dbReference type="NCBIfam" id="TIGR04056">
    <property type="entry name" value="OMP_RagA_SusC"/>
    <property type="match status" value="1"/>
</dbReference>
<evidence type="ECO:0000313" key="13">
    <source>
        <dbReference type="EMBL" id="MCZ4223358.1"/>
    </source>
</evidence>
<keyword evidence="14" id="KW-1185">Reference proteome</keyword>
<evidence type="ECO:0000256" key="11">
    <source>
        <dbReference type="RuleBase" id="RU003357"/>
    </source>
</evidence>